<keyword evidence="3" id="KW-1185">Reference proteome</keyword>
<proteinExistence type="predicted"/>
<feature type="transmembrane region" description="Helical" evidence="1">
    <location>
        <begin position="20"/>
        <end position="42"/>
    </location>
</feature>
<accession>A0A1M6XBN1</accession>
<dbReference type="InterPro" id="IPR018719">
    <property type="entry name" value="DUF2243_membrane"/>
</dbReference>
<dbReference type="STRING" id="1848.SAMN05443637_116153"/>
<evidence type="ECO:0000256" key="1">
    <source>
        <dbReference type="SAM" id="Phobius"/>
    </source>
</evidence>
<evidence type="ECO:0000313" key="2">
    <source>
        <dbReference type="EMBL" id="SHL03362.1"/>
    </source>
</evidence>
<evidence type="ECO:0000313" key="3">
    <source>
        <dbReference type="Proteomes" id="UP000184363"/>
    </source>
</evidence>
<feature type="transmembrane region" description="Helical" evidence="1">
    <location>
        <begin position="146"/>
        <end position="166"/>
    </location>
</feature>
<dbReference type="Pfam" id="PF10002">
    <property type="entry name" value="DUF2243"/>
    <property type="match status" value="1"/>
</dbReference>
<dbReference type="RefSeq" id="WP_073458779.1">
    <property type="nucleotide sequence ID" value="NZ_CALGVN010000027.1"/>
</dbReference>
<dbReference type="Proteomes" id="UP000184363">
    <property type="component" value="Unassembled WGS sequence"/>
</dbReference>
<sequence length="182" mass="19857">MTSTSRRADSAASAAQGIGLPATILGVGLGGFVDGIVLHQVLQWHHMLTSTDTDNIGVEYYPADTVAGLRMNTVWDGLFHTFTWLSVLIGLGLLYSRMSASPGRVWSSRVLWGWMLVGWGLFNLVEGVIDHHILGIHHVRSGPDQLWWDLGFLALGAALVVVGWLLQRSSRRTAADSPSRAR</sequence>
<keyword evidence="1" id="KW-0472">Membrane</keyword>
<feature type="transmembrane region" description="Helical" evidence="1">
    <location>
        <begin position="78"/>
        <end position="98"/>
    </location>
</feature>
<feature type="transmembrane region" description="Helical" evidence="1">
    <location>
        <begin position="110"/>
        <end position="134"/>
    </location>
</feature>
<keyword evidence="1" id="KW-1133">Transmembrane helix</keyword>
<reference evidence="2 3" key="1">
    <citation type="submission" date="2016-11" db="EMBL/GenBank/DDBJ databases">
        <authorList>
            <person name="Jaros S."/>
            <person name="Januszkiewicz K."/>
            <person name="Wedrychowicz H."/>
        </authorList>
    </citation>
    <scope>NUCLEOTIDE SEQUENCE [LARGE SCALE GENOMIC DNA]</scope>
    <source>
        <strain evidence="2 3">DSM 43832</strain>
    </source>
</reference>
<name>A0A1M6XBN1_PSETH</name>
<protein>
    <submittedName>
        <fullName evidence="2">Uncharacterized membrane protein</fullName>
    </submittedName>
</protein>
<dbReference type="EMBL" id="FRAP01000016">
    <property type="protein sequence ID" value="SHL03362.1"/>
    <property type="molecule type" value="Genomic_DNA"/>
</dbReference>
<organism evidence="2 3">
    <name type="scientific">Pseudonocardia thermophila</name>
    <dbReference type="NCBI Taxonomy" id="1848"/>
    <lineage>
        <taxon>Bacteria</taxon>
        <taxon>Bacillati</taxon>
        <taxon>Actinomycetota</taxon>
        <taxon>Actinomycetes</taxon>
        <taxon>Pseudonocardiales</taxon>
        <taxon>Pseudonocardiaceae</taxon>
        <taxon>Pseudonocardia</taxon>
    </lineage>
</organism>
<dbReference type="OrthoDB" id="5190099at2"/>
<gene>
    <name evidence="2" type="ORF">SAMN05443637_116153</name>
</gene>
<dbReference type="AlphaFoldDB" id="A0A1M6XBN1"/>
<keyword evidence="1" id="KW-0812">Transmembrane</keyword>